<feature type="compositionally biased region" description="Basic and acidic residues" evidence="9">
    <location>
        <begin position="281"/>
        <end position="292"/>
    </location>
</feature>
<evidence type="ECO:0000313" key="11">
    <source>
        <dbReference type="Proteomes" id="UP001301769"/>
    </source>
</evidence>
<evidence type="ECO:0000256" key="3">
    <source>
        <dbReference type="ARBA" id="ARBA00006922"/>
    </source>
</evidence>
<dbReference type="Proteomes" id="UP001301769">
    <property type="component" value="Unassembled WGS sequence"/>
</dbReference>
<keyword evidence="7" id="KW-0804">Transcription</keyword>
<proteinExistence type="inferred from homology"/>
<keyword evidence="4" id="KW-0963">Cytoplasm</keyword>
<evidence type="ECO:0000256" key="8">
    <source>
        <dbReference type="ARBA" id="ARBA00023242"/>
    </source>
</evidence>
<feature type="compositionally biased region" description="Polar residues" evidence="9">
    <location>
        <begin position="227"/>
        <end position="238"/>
    </location>
</feature>
<gene>
    <name evidence="10" type="ORF">QBC37DRAFT_83755</name>
</gene>
<dbReference type="GO" id="GO:0005634">
    <property type="term" value="C:nucleus"/>
    <property type="evidence" value="ECO:0007669"/>
    <property type="project" value="UniProtKB-SubCell"/>
</dbReference>
<evidence type="ECO:0000256" key="2">
    <source>
        <dbReference type="ARBA" id="ARBA00004496"/>
    </source>
</evidence>
<name>A0AAN7BAB4_9PEZI</name>
<organism evidence="10 11">
    <name type="scientific">Rhypophila decipiens</name>
    <dbReference type="NCBI Taxonomy" id="261697"/>
    <lineage>
        <taxon>Eukaryota</taxon>
        <taxon>Fungi</taxon>
        <taxon>Dikarya</taxon>
        <taxon>Ascomycota</taxon>
        <taxon>Pezizomycotina</taxon>
        <taxon>Sordariomycetes</taxon>
        <taxon>Sordariomycetidae</taxon>
        <taxon>Sordariales</taxon>
        <taxon>Naviculisporaceae</taxon>
        <taxon>Rhypophila</taxon>
    </lineage>
</organism>
<feature type="compositionally biased region" description="Basic residues" evidence="9">
    <location>
        <begin position="1"/>
        <end position="11"/>
    </location>
</feature>
<feature type="compositionally biased region" description="Low complexity" evidence="9">
    <location>
        <begin position="152"/>
        <end position="175"/>
    </location>
</feature>
<reference evidence="10" key="2">
    <citation type="submission" date="2023-05" db="EMBL/GenBank/DDBJ databases">
        <authorList>
            <consortium name="Lawrence Berkeley National Laboratory"/>
            <person name="Steindorff A."/>
            <person name="Hensen N."/>
            <person name="Bonometti L."/>
            <person name="Westerberg I."/>
            <person name="Brannstrom I.O."/>
            <person name="Guillou S."/>
            <person name="Cros-Aarteil S."/>
            <person name="Calhoun S."/>
            <person name="Haridas S."/>
            <person name="Kuo A."/>
            <person name="Mondo S."/>
            <person name="Pangilinan J."/>
            <person name="Riley R."/>
            <person name="Labutti K."/>
            <person name="Andreopoulos B."/>
            <person name="Lipzen A."/>
            <person name="Chen C."/>
            <person name="Yanf M."/>
            <person name="Daum C."/>
            <person name="Ng V."/>
            <person name="Clum A."/>
            <person name="Ohm R."/>
            <person name="Martin F."/>
            <person name="Silar P."/>
            <person name="Natvig D."/>
            <person name="Lalanne C."/>
            <person name="Gautier V."/>
            <person name="Ament-Velasquez S.L."/>
            <person name="Kruys A."/>
            <person name="Hutchinson M.I."/>
            <person name="Powell A.J."/>
            <person name="Barry K."/>
            <person name="Miller A.N."/>
            <person name="Grigoriev I.V."/>
            <person name="Debuchy R."/>
            <person name="Gladieux P."/>
            <person name="Thoren M.H."/>
            <person name="Johannesson H."/>
        </authorList>
    </citation>
    <scope>NUCLEOTIDE SEQUENCE</scope>
    <source>
        <strain evidence="10">PSN293</strain>
    </source>
</reference>
<feature type="compositionally biased region" description="Polar residues" evidence="9">
    <location>
        <begin position="44"/>
        <end position="53"/>
    </location>
</feature>
<feature type="region of interest" description="Disordered" evidence="9">
    <location>
        <begin position="226"/>
        <end position="363"/>
    </location>
</feature>
<accession>A0AAN7BAB4</accession>
<feature type="compositionally biased region" description="Basic and acidic residues" evidence="9">
    <location>
        <begin position="301"/>
        <end position="311"/>
    </location>
</feature>
<feature type="compositionally biased region" description="Basic and acidic residues" evidence="9">
    <location>
        <begin position="30"/>
        <end position="40"/>
    </location>
</feature>
<dbReference type="GO" id="GO:0005737">
    <property type="term" value="C:cytoplasm"/>
    <property type="evidence" value="ECO:0007669"/>
    <property type="project" value="UniProtKB-SubCell"/>
</dbReference>
<feature type="region of interest" description="Disordered" evidence="9">
    <location>
        <begin position="1"/>
        <end position="188"/>
    </location>
</feature>
<comment type="caution">
    <text evidence="10">The sequence shown here is derived from an EMBL/GenBank/DDBJ whole genome shotgun (WGS) entry which is preliminary data.</text>
</comment>
<keyword evidence="11" id="KW-1185">Reference proteome</keyword>
<protein>
    <recommendedName>
        <fullName evidence="12">Cyclin-dependent kinase</fullName>
    </recommendedName>
</protein>
<sequence>MDTRSPTKRRVLGVLDPNAASPRTPQPVLDGKRANFKSEHVVASTRSPSNSQARSHRLPSPLPRQDSPGLRKRSVHEMAPSRGEEEDPAAPARKRPCLRDDAEEDASGVGESPVSPLRNRSASSETSSVFDNSVNDTSHATAITEPDEQQRGAPANPLSAVAAAAVAASGPSRRAPGSRLTREQTREKAETIRLRLGLAAYKVRTGQTDVPLERLRVLPMVLPGATSFRSTTTNSASTPRHALPPTAHFARSQQQQPSLGGRDYRRALPSGISLSALGSGGERRSNKEDGHHQQQQQQSKGSDESRNDSHLRSSPPALPAARVTEESPESLPTLEHRSTSTSTVEQDDVLPDAANGLLSLARG</sequence>
<feature type="compositionally biased region" description="Low complexity" evidence="9">
    <location>
        <begin position="268"/>
        <end position="277"/>
    </location>
</feature>
<feature type="compositionally biased region" description="Polar residues" evidence="9">
    <location>
        <begin position="118"/>
        <end position="141"/>
    </location>
</feature>
<comment type="similarity">
    <text evidence="3">Belongs to the WHI5/NRM1 family.</text>
</comment>
<comment type="subcellular location">
    <subcellularLocation>
        <location evidence="2">Cytoplasm</location>
    </subcellularLocation>
    <subcellularLocation>
        <location evidence="1">Nucleus</location>
    </subcellularLocation>
</comment>
<dbReference type="AlphaFoldDB" id="A0AAN7BAB4"/>
<evidence type="ECO:0000256" key="5">
    <source>
        <dbReference type="ARBA" id="ARBA00022491"/>
    </source>
</evidence>
<evidence type="ECO:0000256" key="9">
    <source>
        <dbReference type="SAM" id="MobiDB-lite"/>
    </source>
</evidence>
<evidence type="ECO:0000313" key="10">
    <source>
        <dbReference type="EMBL" id="KAK4216653.1"/>
    </source>
</evidence>
<keyword evidence="6" id="KW-0805">Transcription regulation</keyword>
<evidence type="ECO:0000256" key="6">
    <source>
        <dbReference type="ARBA" id="ARBA00023015"/>
    </source>
</evidence>
<evidence type="ECO:0000256" key="4">
    <source>
        <dbReference type="ARBA" id="ARBA00022490"/>
    </source>
</evidence>
<evidence type="ECO:0000256" key="7">
    <source>
        <dbReference type="ARBA" id="ARBA00023163"/>
    </source>
</evidence>
<keyword evidence="8" id="KW-0539">Nucleus</keyword>
<dbReference type="EMBL" id="MU858066">
    <property type="protein sequence ID" value="KAK4216653.1"/>
    <property type="molecule type" value="Genomic_DNA"/>
</dbReference>
<keyword evidence="5" id="KW-0678">Repressor</keyword>
<dbReference type="Pfam" id="PF08528">
    <property type="entry name" value="Whi5"/>
    <property type="match status" value="1"/>
</dbReference>
<dbReference type="InterPro" id="IPR013734">
    <property type="entry name" value="TF_Nrm1/Whi5"/>
</dbReference>
<evidence type="ECO:0008006" key="12">
    <source>
        <dbReference type="Google" id="ProtNLM"/>
    </source>
</evidence>
<reference evidence="10" key="1">
    <citation type="journal article" date="2023" name="Mol. Phylogenet. Evol.">
        <title>Genome-scale phylogeny and comparative genomics of the fungal order Sordariales.</title>
        <authorList>
            <person name="Hensen N."/>
            <person name="Bonometti L."/>
            <person name="Westerberg I."/>
            <person name="Brannstrom I.O."/>
            <person name="Guillou S."/>
            <person name="Cros-Aarteil S."/>
            <person name="Calhoun S."/>
            <person name="Haridas S."/>
            <person name="Kuo A."/>
            <person name="Mondo S."/>
            <person name="Pangilinan J."/>
            <person name="Riley R."/>
            <person name="LaButti K."/>
            <person name="Andreopoulos B."/>
            <person name="Lipzen A."/>
            <person name="Chen C."/>
            <person name="Yan M."/>
            <person name="Daum C."/>
            <person name="Ng V."/>
            <person name="Clum A."/>
            <person name="Steindorff A."/>
            <person name="Ohm R.A."/>
            <person name="Martin F."/>
            <person name="Silar P."/>
            <person name="Natvig D.O."/>
            <person name="Lalanne C."/>
            <person name="Gautier V."/>
            <person name="Ament-Velasquez S.L."/>
            <person name="Kruys A."/>
            <person name="Hutchinson M.I."/>
            <person name="Powell A.J."/>
            <person name="Barry K."/>
            <person name="Miller A.N."/>
            <person name="Grigoriev I.V."/>
            <person name="Debuchy R."/>
            <person name="Gladieux P."/>
            <person name="Hiltunen Thoren M."/>
            <person name="Johannesson H."/>
        </authorList>
    </citation>
    <scope>NUCLEOTIDE SEQUENCE</scope>
    <source>
        <strain evidence="10">PSN293</strain>
    </source>
</reference>
<evidence type="ECO:0000256" key="1">
    <source>
        <dbReference type="ARBA" id="ARBA00004123"/>
    </source>
</evidence>